<keyword evidence="4" id="KW-1133">Transmembrane helix</keyword>
<dbReference type="PANTHER" id="PTHR47247:SF1">
    <property type="entry name" value="KUNITZ-TYPE PROTEASE INHIBITOR 2"/>
    <property type="match status" value="1"/>
</dbReference>
<dbReference type="HOGENOM" id="CLU_1274754_0_0_1"/>
<keyword evidence="8" id="KW-1185">Reference proteome</keyword>
<dbReference type="PROSITE" id="PS00280">
    <property type="entry name" value="BPTI_KUNITZ_1"/>
    <property type="match status" value="2"/>
</dbReference>
<dbReference type="InterPro" id="IPR036880">
    <property type="entry name" value="Kunitz_BPTI_sf"/>
</dbReference>
<dbReference type="Gene3D" id="4.10.410.10">
    <property type="entry name" value="Pancreatic trypsin inhibitor Kunitz domain"/>
    <property type="match status" value="2"/>
</dbReference>
<evidence type="ECO:0000313" key="7">
    <source>
        <dbReference type="Ensembl" id="ENSACAP00000018036.2"/>
    </source>
</evidence>
<evidence type="ECO:0000256" key="1">
    <source>
        <dbReference type="ARBA" id="ARBA00022690"/>
    </source>
</evidence>
<gene>
    <name evidence="7" type="primary">SPINT2</name>
</gene>
<evidence type="ECO:0000256" key="2">
    <source>
        <dbReference type="ARBA" id="ARBA00022900"/>
    </source>
</evidence>
<dbReference type="Proteomes" id="UP000001646">
    <property type="component" value="Unplaced"/>
</dbReference>
<accession>H9GQ81</accession>
<dbReference type="eggNOG" id="KOG4295">
    <property type="taxonomic scope" value="Eukaryota"/>
</dbReference>
<dbReference type="PANTHER" id="PTHR47247">
    <property type="entry name" value="KUNITZ-TYPE PROTEASE INHIBITOR 2"/>
    <property type="match status" value="1"/>
</dbReference>
<dbReference type="Ensembl" id="ENSACAT00000022042.2">
    <property type="protein sequence ID" value="ENSACAP00000018036.2"/>
    <property type="gene ID" value="ENSACAG00000003964.4"/>
</dbReference>
<dbReference type="GeneTree" id="ENSGT00940000160348"/>
<proteinExistence type="predicted"/>
<dbReference type="GO" id="GO:0004867">
    <property type="term" value="F:serine-type endopeptidase inhibitor activity"/>
    <property type="evidence" value="ECO:0000318"/>
    <property type="project" value="GO_Central"/>
</dbReference>
<keyword evidence="4" id="KW-0812">Transmembrane</keyword>
<keyword evidence="4" id="KW-0472">Membrane</keyword>
<reference evidence="7" key="3">
    <citation type="submission" date="2025-09" db="UniProtKB">
        <authorList>
            <consortium name="Ensembl"/>
        </authorList>
    </citation>
    <scope>IDENTIFICATION</scope>
</reference>
<dbReference type="SUPFAM" id="SSF57362">
    <property type="entry name" value="BPTI-like"/>
    <property type="match status" value="2"/>
</dbReference>
<reference evidence="7" key="1">
    <citation type="submission" date="2009-12" db="EMBL/GenBank/DDBJ databases">
        <title>The Genome Sequence of Anolis carolinensis (Green Anole Lizard).</title>
        <authorList>
            <consortium name="The Genome Sequencing Platform"/>
            <person name="Di Palma F."/>
            <person name="Alfoldi J."/>
            <person name="Heiman D."/>
            <person name="Young S."/>
            <person name="Grabherr M."/>
            <person name="Johnson J."/>
            <person name="Lander E.S."/>
            <person name="Lindblad-Toh K."/>
        </authorList>
    </citation>
    <scope>NUCLEOTIDE SEQUENCE [LARGE SCALE GENOMIC DNA]</scope>
    <source>
        <strain evidence="7">JBL SC #1</strain>
    </source>
</reference>
<feature type="signal peptide" evidence="5">
    <location>
        <begin position="1"/>
        <end position="30"/>
    </location>
</feature>
<protein>
    <submittedName>
        <fullName evidence="7">Serine peptidase inhibitor, Kunitz type 2</fullName>
    </submittedName>
</protein>
<reference evidence="7" key="2">
    <citation type="submission" date="2025-08" db="UniProtKB">
        <authorList>
            <consortium name="Ensembl"/>
        </authorList>
    </citation>
    <scope>IDENTIFICATION</scope>
</reference>
<dbReference type="SMART" id="SM00131">
    <property type="entry name" value="KU"/>
    <property type="match status" value="2"/>
</dbReference>
<dbReference type="Bgee" id="ENSACAG00000003964">
    <property type="expression patterns" value="Expressed in lung and 13 other cell types or tissues"/>
</dbReference>
<feature type="chain" id="PRO_5032587957" evidence="5">
    <location>
        <begin position="31"/>
        <end position="236"/>
    </location>
</feature>
<dbReference type="InParanoid" id="H9GQ81"/>
<dbReference type="AlphaFoldDB" id="H9GQ81"/>
<dbReference type="CDD" id="cd22622">
    <property type="entry name" value="Kunitz_HAI2_2-like"/>
    <property type="match status" value="1"/>
</dbReference>
<feature type="transmembrane region" description="Helical" evidence="4">
    <location>
        <begin position="183"/>
        <end position="205"/>
    </location>
</feature>
<dbReference type="GO" id="GO:0022408">
    <property type="term" value="P:negative regulation of cell-cell adhesion"/>
    <property type="evidence" value="ECO:0007669"/>
    <property type="project" value="Ensembl"/>
</dbReference>
<dbReference type="PROSITE" id="PS50279">
    <property type="entry name" value="BPTI_KUNITZ_2"/>
    <property type="match status" value="2"/>
</dbReference>
<dbReference type="GO" id="GO:0071711">
    <property type="term" value="P:basement membrane organization"/>
    <property type="evidence" value="ECO:0007669"/>
    <property type="project" value="Ensembl"/>
</dbReference>
<evidence type="ECO:0000256" key="4">
    <source>
        <dbReference type="SAM" id="Phobius"/>
    </source>
</evidence>
<keyword evidence="3" id="KW-1015">Disulfide bond</keyword>
<evidence type="ECO:0000313" key="8">
    <source>
        <dbReference type="Proteomes" id="UP000001646"/>
    </source>
</evidence>
<dbReference type="Pfam" id="PF00014">
    <property type="entry name" value="Kunitz_BPTI"/>
    <property type="match status" value="2"/>
</dbReference>
<dbReference type="InterPro" id="IPR020901">
    <property type="entry name" value="Prtase_inh_Kunz-CS"/>
</dbReference>
<evidence type="ECO:0000256" key="5">
    <source>
        <dbReference type="SAM" id="SignalP"/>
    </source>
</evidence>
<name>H9GQ81_ANOCA</name>
<dbReference type="InterPro" id="IPR002223">
    <property type="entry name" value="Kunitz_BPTI"/>
</dbReference>
<sequence length="236" mass="26433">PVASPQCLHVVLFVAQLLSLLLIVVGRCRASFPRWWYNATSQTCQRFIFGGCRGNSNNFLSEEECKKGCATGEEDRATEKGHSKNPAVGGSFPRCNGTPARPKRCLGDFFCAAPKEVGHCRASFPRWYFDTETRTCKMFIYGGCGGNKNNYIFEEHCLNQCSGNGGKRREMLRPKENIGKLEVVLAILLAVMAAILLGSMVFFFIKLCRRNQDGTLERVWSTMDDKESLMNNAYTL</sequence>
<feature type="domain" description="BPTI/Kunitz inhibitor" evidence="6">
    <location>
        <begin position="111"/>
        <end position="161"/>
    </location>
</feature>
<feature type="domain" description="BPTI/Kunitz inhibitor" evidence="6">
    <location>
        <begin position="26"/>
        <end position="69"/>
    </location>
</feature>
<organism evidence="7 8">
    <name type="scientific">Anolis carolinensis</name>
    <name type="common">Green anole</name>
    <name type="synonym">American chameleon</name>
    <dbReference type="NCBI Taxonomy" id="28377"/>
    <lineage>
        <taxon>Eukaryota</taxon>
        <taxon>Metazoa</taxon>
        <taxon>Chordata</taxon>
        <taxon>Craniata</taxon>
        <taxon>Vertebrata</taxon>
        <taxon>Euteleostomi</taxon>
        <taxon>Lepidosauria</taxon>
        <taxon>Squamata</taxon>
        <taxon>Bifurcata</taxon>
        <taxon>Unidentata</taxon>
        <taxon>Episquamata</taxon>
        <taxon>Toxicofera</taxon>
        <taxon>Iguania</taxon>
        <taxon>Dactyloidae</taxon>
        <taxon>Anolis</taxon>
    </lineage>
</organism>
<keyword evidence="1" id="KW-0646">Protease inhibitor</keyword>
<dbReference type="GO" id="GO:0005794">
    <property type="term" value="C:Golgi apparatus"/>
    <property type="evidence" value="ECO:0007669"/>
    <property type="project" value="Ensembl"/>
</dbReference>
<keyword evidence="5" id="KW-0732">Signal</keyword>
<keyword evidence="2" id="KW-0722">Serine protease inhibitor</keyword>
<evidence type="ECO:0000259" key="6">
    <source>
        <dbReference type="PROSITE" id="PS50279"/>
    </source>
</evidence>
<dbReference type="GO" id="GO:0001843">
    <property type="term" value="P:neural tube closure"/>
    <property type="evidence" value="ECO:0007669"/>
    <property type="project" value="Ensembl"/>
</dbReference>
<evidence type="ECO:0000256" key="3">
    <source>
        <dbReference type="ARBA" id="ARBA00023157"/>
    </source>
</evidence>
<dbReference type="PRINTS" id="PR00759">
    <property type="entry name" value="BASICPTASE"/>
</dbReference>
<dbReference type="GO" id="GO:2000146">
    <property type="term" value="P:negative regulation of cell motility"/>
    <property type="evidence" value="ECO:0007669"/>
    <property type="project" value="Ensembl"/>
</dbReference>
<dbReference type="GO" id="GO:0007163">
    <property type="term" value="P:establishment or maintenance of cell polarity"/>
    <property type="evidence" value="ECO:0007669"/>
    <property type="project" value="Ensembl"/>
</dbReference>
<dbReference type="CDD" id="cd22621">
    <property type="entry name" value="Kunitz_HAI2_1-like"/>
    <property type="match status" value="1"/>
</dbReference>
<dbReference type="STRING" id="28377.ENSACAP00000018036"/>